<dbReference type="AlphaFoldDB" id="A0A820JD46"/>
<comment type="caution">
    <text evidence="1">The sequence shown here is derived from an EMBL/GenBank/DDBJ whole genome shotgun (WGS) entry which is preliminary data.</text>
</comment>
<dbReference type="Proteomes" id="UP000663823">
    <property type="component" value="Unassembled WGS sequence"/>
</dbReference>
<gene>
    <name evidence="1" type="ORF">OTI717_LOCUS42622</name>
</gene>
<accession>A0A820JD46</accession>
<evidence type="ECO:0000313" key="1">
    <source>
        <dbReference type="EMBL" id="CAF4320167.1"/>
    </source>
</evidence>
<evidence type="ECO:0000313" key="2">
    <source>
        <dbReference type="Proteomes" id="UP000663823"/>
    </source>
</evidence>
<feature type="non-terminal residue" evidence="1">
    <location>
        <position position="51"/>
    </location>
</feature>
<sequence length="51" mass="5864">MTPSKRTSLITTNYTGHIEDTSILQRFLCTDLSNQRIPVTPLFIAHYHAYP</sequence>
<reference evidence="1" key="1">
    <citation type="submission" date="2021-02" db="EMBL/GenBank/DDBJ databases">
        <authorList>
            <person name="Nowell W R."/>
        </authorList>
    </citation>
    <scope>NUCLEOTIDE SEQUENCE</scope>
</reference>
<name>A0A820JD46_9BILA</name>
<organism evidence="1 2">
    <name type="scientific">Rotaria sordida</name>
    <dbReference type="NCBI Taxonomy" id="392033"/>
    <lineage>
        <taxon>Eukaryota</taxon>
        <taxon>Metazoa</taxon>
        <taxon>Spiralia</taxon>
        <taxon>Gnathifera</taxon>
        <taxon>Rotifera</taxon>
        <taxon>Eurotatoria</taxon>
        <taxon>Bdelloidea</taxon>
        <taxon>Philodinida</taxon>
        <taxon>Philodinidae</taxon>
        <taxon>Rotaria</taxon>
    </lineage>
</organism>
<dbReference type="EMBL" id="CAJOAX010053261">
    <property type="protein sequence ID" value="CAF4320167.1"/>
    <property type="molecule type" value="Genomic_DNA"/>
</dbReference>
<proteinExistence type="predicted"/>
<protein>
    <submittedName>
        <fullName evidence="1">Uncharacterized protein</fullName>
    </submittedName>
</protein>